<reference evidence="2" key="1">
    <citation type="submission" date="2016-12" db="EMBL/GenBank/DDBJ databases">
        <authorList>
            <person name="Herbold C."/>
        </authorList>
    </citation>
    <scope>NUCLEOTIDE SEQUENCE [LARGE SCALE GENOMIC DNA]</scope>
</reference>
<proteinExistence type="predicted"/>
<dbReference type="EMBL" id="FRFC01000003">
    <property type="protein sequence ID" value="SHO46057.1"/>
    <property type="molecule type" value="Genomic_DNA"/>
</dbReference>
<dbReference type="AlphaFoldDB" id="A0A2H1EH72"/>
<name>A0A2H1EH72_9ARCH</name>
<protein>
    <submittedName>
        <fullName evidence="1">Uncharacterized protein</fullName>
    </submittedName>
</protein>
<evidence type="ECO:0000313" key="1">
    <source>
        <dbReference type="EMBL" id="SHO46057.1"/>
    </source>
</evidence>
<sequence length="46" mass="5308">MYPSQVFGVDHNLQVYFSALNKEYINTPPDITRDTTNVTSIQSIWC</sequence>
<dbReference type="RefSeq" id="WP_165775260.1">
    <property type="nucleotide sequence ID" value="NZ_FRFC01000003.1"/>
</dbReference>
<keyword evidence="2" id="KW-1185">Reference proteome</keyword>
<organism evidence="1 2">
    <name type="scientific">Nitrosotalea sinensis</name>
    <dbReference type="NCBI Taxonomy" id="1499975"/>
    <lineage>
        <taxon>Archaea</taxon>
        <taxon>Nitrososphaerota</taxon>
        <taxon>Nitrososphaeria</taxon>
        <taxon>Nitrosotaleales</taxon>
        <taxon>Nitrosotaleaceae</taxon>
        <taxon>Nitrosotalea</taxon>
    </lineage>
</organism>
<gene>
    <name evidence="1" type="ORF">NSIN_20875</name>
</gene>
<evidence type="ECO:0000313" key="2">
    <source>
        <dbReference type="Proteomes" id="UP000232412"/>
    </source>
</evidence>
<dbReference type="Proteomes" id="UP000232412">
    <property type="component" value="Unassembled WGS sequence"/>
</dbReference>
<accession>A0A2H1EH72</accession>